<name>J3PLC1_GAET3</name>
<reference evidence="4" key="1">
    <citation type="submission" date="2010-07" db="EMBL/GenBank/DDBJ databases">
        <title>The genome sequence of Gaeumannomyces graminis var. tritici strain R3-111a-1.</title>
        <authorList>
            <consortium name="The Broad Institute Genome Sequencing Platform"/>
            <person name="Ma L.-J."/>
            <person name="Dead R."/>
            <person name="Young S."/>
            <person name="Zeng Q."/>
            <person name="Koehrsen M."/>
            <person name="Alvarado L."/>
            <person name="Berlin A."/>
            <person name="Chapman S.B."/>
            <person name="Chen Z."/>
            <person name="Freedman E."/>
            <person name="Gellesch M."/>
            <person name="Goldberg J."/>
            <person name="Griggs A."/>
            <person name="Gujja S."/>
            <person name="Heilman E.R."/>
            <person name="Heiman D."/>
            <person name="Hepburn T."/>
            <person name="Howarth C."/>
            <person name="Jen D."/>
            <person name="Larson L."/>
            <person name="Mehta T."/>
            <person name="Neiman D."/>
            <person name="Pearson M."/>
            <person name="Roberts A."/>
            <person name="Saif S."/>
            <person name="Shea T."/>
            <person name="Shenoy N."/>
            <person name="Sisk P."/>
            <person name="Stolte C."/>
            <person name="Sykes S."/>
            <person name="Walk T."/>
            <person name="White J."/>
            <person name="Yandava C."/>
            <person name="Haas B."/>
            <person name="Nusbaum C."/>
            <person name="Birren B."/>
        </authorList>
    </citation>
    <scope>NUCLEOTIDE SEQUENCE [LARGE SCALE GENOMIC DNA]</scope>
    <source>
        <strain evidence="4">R3-111a-1</strain>
    </source>
</reference>
<gene>
    <name evidence="3" type="primary">20354840</name>
    <name evidence="2" type="ORF">GGTG_14382</name>
</gene>
<reference evidence="2" key="3">
    <citation type="submission" date="2010-09" db="EMBL/GenBank/DDBJ databases">
        <title>Annotation of Gaeumannomyces graminis var. tritici R3-111a-1.</title>
        <authorList>
            <consortium name="The Broad Institute Genome Sequencing Platform"/>
            <person name="Ma L.-J."/>
            <person name="Dead R."/>
            <person name="Young S.K."/>
            <person name="Zeng Q."/>
            <person name="Gargeya S."/>
            <person name="Fitzgerald M."/>
            <person name="Haas B."/>
            <person name="Abouelleil A."/>
            <person name="Alvarado L."/>
            <person name="Arachchi H.M."/>
            <person name="Berlin A."/>
            <person name="Brown A."/>
            <person name="Chapman S.B."/>
            <person name="Chen Z."/>
            <person name="Dunbar C."/>
            <person name="Freedman E."/>
            <person name="Gearin G."/>
            <person name="Gellesch M."/>
            <person name="Goldberg J."/>
            <person name="Griggs A."/>
            <person name="Gujja S."/>
            <person name="Heiman D."/>
            <person name="Howarth C."/>
            <person name="Larson L."/>
            <person name="Lui A."/>
            <person name="MacDonald P.J.P."/>
            <person name="Mehta T."/>
            <person name="Montmayeur A."/>
            <person name="Murphy C."/>
            <person name="Neiman D."/>
            <person name="Pearson M."/>
            <person name="Priest M."/>
            <person name="Roberts A."/>
            <person name="Saif S."/>
            <person name="Shea T."/>
            <person name="Shenoy N."/>
            <person name="Sisk P."/>
            <person name="Stolte C."/>
            <person name="Sykes S."/>
            <person name="Yandava C."/>
            <person name="Wortman J."/>
            <person name="Nusbaum C."/>
            <person name="Birren B."/>
        </authorList>
    </citation>
    <scope>NUCLEOTIDE SEQUENCE</scope>
    <source>
        <strain evidence="2">R3-111a-1</strain>
    </source>
</reference>
<organism evidence="2">
    <name type="scientific">Gaeumannomyces tritici (strain R3-111a-1)</name>
    <name type="common">Wheat and barley take-all root rot fungus</name>
    <name type="synonym">Gaeumannomyces graminis var. tritici</name>
    <dbReference type="NCBI Taxonomy" id="644352"/>
    <lineage>
        <taxon>Eukaryota</taxon>
        <taxon>Fungi</taxon>
        <taxon>Dikarya</taxon>
        <taxon>Ascomycota</taxon>
        <taxon>Pezizomycotina</taxon>
        <taxon>Sordariomycetes</taxon>
        <taxon>Sordariomycetidae</taxon>
        <taxon>Magnaporthales</taxon>
        <taxon>Magnaporthaceae</taxon>
        <taxon>Gaeumannomyces</taxon>
    </lineage>
</organism>
<feature type="compositionally biased region" description="Low complexity" evidence="1">
    <location>
        <begin position="1"/>
        <end position="19"/>
    </location>
</feature>
<reference evidence="3" key="4">
    <citation type="journal article" date="2015" name="G3 (Bethesda)">
        <title>Genome sequences of three phytopathogenic species of the Magnaporthaceae family of fungi.</title>
        <authorList>
            <person name="Okagaki L.H."/>
            <person name="Nunes C.C."/>
            <person name="Sailsbery J."/>
            <person name="Clay B."/>
            <person name="Brown D."/>
            <person name="John T."/>
            <person name="Oh Y."/>
            <person name="Young N."/>
            <person name="Fitzgerald M."/>
            <person name="Haas B.J."/>
            <person name="Zeng Q."/>
            <person name="Young S."/>
            <person name="Adiconis X."/>
            <person name="Fan L."/>
            <person name="Levin J.Z."/>
            <person name="Mitchell T.K."/>
            <person name="Okubara P.A."/>
            <person name="Farman M.L."/>
            <person name="Kohn L.M."/>
            <person name="Birren B."/>
            <person name="Ma L.-J."/>
            <person name="Dean R.A."/>
        </authorList>
    </citation>
    <scope>NUCLEOTIDE SEQUENCE</scope>
    <source>
        <strain evidence="3">R3-111a-1</strain>
    </source>
</reference>
<evidence type="ECO:0000313" key="4">
    <source>
        <dbReference type="Proteomes" id="UP000006039"/>
    </source>
</evidence>
<evidence type="ECO:0000256" key="1">
    <source>
        <dbReference type="SAM" id="MobiDB-lite"/>
    </source>
</evidence>
<accession>J3PLC1</accession>
<dbReference type="RefSeq" id="XP_009230573.1">
    <property type="nucleotide sequence ID" value="XM_009232309.1"/>
</dbReference>
<protein>
    <submittedName>
        <fullName evidence="2 3">Uncharacterized protein</fullName>
    </submittedName>
</protein>
<dbReference type="Proteomes" id="UP000006039">
    <property type="component" value="Unassembled WGS sequence"/>
</dbReference>
<reference evidence="2" key="2">
    <citation type="submission" date="2010-07" db="EMBL/GenBank/DDBJ databases">
        <authorList>
            <consortium name="The Broad Institute Genome Sequencing Platform"/>
            <consortium name="Broad Institute Genome Sequencing Center for Infectious Disease"/>
            <person name="Ma L.-J."/>
            <person name="Dead R."/>
            <person name="Young S."/>
            <person name="Zeng Q."/>
            <person name="Koehrsen M."/>
            <person name="Alvarado L."/>
            <person name="Berlin A."/>
            <person name="Chapman S.B."/>
            <person name="Chen Z."/>
            <person name="Freedman E."/>
            <person name="Gellesch M."/>
            <person name="Goldberg J."/>
            <person name="Griggs A."/>
            <person name="Gujja S."/>
            <person name="Heilman E.R."/>
            <person name="Heiman D."/>
            <person name="Hepburn T."/>
            <person name="Howarth C."/>
            <person name="Jen D."/>
            <person name="Larson L."/>
            <person name="Mehta T."/>
            <person name="Neiman D."/>
            <person name="Pearson M."/>
            <person name="Roberts A."/>
            <person name="Saif S."/>
            <person name="Shea T."/>
            <person name="Shenoy N."/>
            <person name="Sisk P."/>
            <person name="Stolte C."/>
            <person name="Sykes S."/>
            <person name="Walk T."/>
            <person name="White J."/>
            <person name="Yandava C."/>
            <person name="Haas B."/>
            <person name="Nusbaum C."/>
            <person name="Birren B."/>
        </authorList>
    </citation>
    <scope>NUCLEOTIDE SEQUENCE</scope>
    <source>
        <strain evidence="2">R3-111a-1</strain>
    </source>
</reference>
<evidence type="ECO:0000313" key="2">
    <source>
        <dbReference type="EMBL" id="EJT68039.1"/>
    </source>
</evidence>
<dbReference type="VEuPathDB" id="FungiDB:GGTG_14382"/>
<dbReference type="EnsemblFungi" id="EJT68039">
    <property type="protein sequence ID" value="EJT68039"/>
    <property type="gene ID" value="GGTG_14382"/>
</dbReference>
<dbReference type="HOGENOM" id="CLU_1320966_0_0_1"/>
<sequence length="208" mass="20845">MAQGPDAAASAPAGPSGDEASGKVAAMILPVLVLWMRTVKVTSSGAREAEHRPRRHGHYARVDGEGADGGRHVAAVARVVDQVVAHAQGGKGEVDVGALDRGGADDAGLGQARDAAAHAVQLPAVLRVRAADAGAEDGRPGGPVRWEVGLAEHDGPRRAAPVVGCLGASLGAAGGCVGAAAAAGAAAPRRCHGGRYQRSMERCRRSLC</sequence>
<reference evidence="3" key="5">
    <citation type="submission" date="2018-04" db="UniProtKB">
        <authorList>
            <consortium name="EnsemblFungi"/>
        </authorList>
    </citation>
    <scope>IDENTIFICATION</scope>
    <source>
        <strain evidence="3">R3-111a-1</strain>
    </source>
</reference>
<keyword evidence="4" id="KW-1185">Reference proteome</keyword>
<dbReference type="EMBL" id="GL385733">
    <property type="protein sequence ID" value="EJT68039.1"/>
    <property type="molecule type" value="Genomic_DNA"/>
</dbReference>
<dbReference type="GeneID" id="20354840"/>
<evidence type="ECO:0000313" key="3">
    <source>
        <dbReference type="EnsemblFungi" id="EJT68039"/>
    </source>
</evidence>
<feature type="region of interest" description="Disordered" evidence="1">
    <location>
        <begin position="44"/>
        <end position="66"/>
    </location>
</feature>
<feature type="region of interest" description="Disordered" evidence="1">
    <location>
        <begin position="1"/>
        <end position="20"/>
    </location>
</feature>
<dbReference type="AlphaFoldDB" id="J3PLC1"/>
<proteinExistence type="predicted"/>